<keyword evidence="7 17" id="KW-0067">ATP-binding</keyword>
<keyword evidence="12 17" id="KW-0456">Lyase</keyword>
<name>A0A5M8AT05_9BURK</name>
<feature type="binding site" evidence="17">
    <location>
        <position position="426"/>
    </location>
    <ligand>
        <name>(6S)-NADPHX</name>
        <dbReference type="ChEBI" id="CHEBI:64076"/>
    </ligand>
</feature>
<evidence type="ECO:0000256" key="4">
    <source>
        <dbReference type="ARBA" id="ARBA00009524"/>
    </source>
</evidence>
<dbReference type="GO" id="GO:0046496">
    <property type="term" value="P:nicotinamide nucleotide metabolic process"/>
    <property type="evidence" value="ECO:0007669"/>
    <property type="project" value="UniProtKB-UniRule"/>
</dbReference>
<comment type="similarity">
    <text evidence="17">Belongs to the NnrD/CARKD family.</text>
</comment>
<organism evidence="23 24">
    <name type="scientific">Cupriavidus cauae</name>
    <dbReference type="NCBI Taxonomy" id="2608999"/>
    <lineage>
        <taxon>Bacteria</taxon>
        <taxon>Pseudomonadati</taxon>
        <taxon>Pseudomonadota</taxon>
        <taxon>Betaproteobacteria</taxon>
        <taxon>Burkholderiales</taxon>
        <taxon>Burkholderiaceae</taxon>
        <taxon>Cupriavidus</taxon>
    </lineage>
</organism>
<feature type="binding site" evidence="17">
    <location>
        <position position="497"/>
    </location>
    <ligand>
        <name>AMP</name>
        <dbReference type="ChEBI" id="CHEBI:456215"/>
    </ligand>
</feature>
<dbReference type="Gene3D" id="3.40.50.10260">
    <property type="entry name" value="YjeF N-terminal domain"/>
    <property type="match status" value="1"/>
</dbReference>
<comment type="caution">
    <text evidence="23">The sequence shown here is derived from an EMBL/GenBank/DDBJ whole genome shotgun (WGS) entry which is preliminary data.</text>
</comment>
<dbReference type="HAMAP" id="MF_01965">
    <property type="entry name" value="NADHX_dehydratase"/>
    <property type="match status" value="1"/>
</dbReference>
<evidence type="ECO:0000256" key="18">
    <source>
        <dbReference type="HAMAP-Rule" id="MF_01966"/>
    </source>
</evidence>
<evidence type="ECO:0000256" key="19">
    <source>
        <dbReference type="PIRNR" id="PIRNR017184"/>
    </source>
</evidence>
<keyword evidence="5 18" id="KW-0479">Metal-binding</keyword>
<dbReference type="GO" id="GO:0005524">
    <property type="term" value="F:ATP binding"/>
    <property type="evidence" value="ECO:0007669"/>
    <property type="project" value="UniProtKB-UniRule"/>
</dbReference>
<dbReference type="Proteomes" id="UP000324324">
    <property type="component" value="Unassembled WGS sequence"/>
</dbReference>
<feature type="binding site" evidence="18">
    <location>
        <position position="182"/>
    </location>
    <ligand>
        <name>K(+)</name>
        <dbReference type="ChEBI" id="CHEBI:29103"/>
    </ligand>
</feature>
<evidence type="ECO:0000313" key="23">
    <source>
        <dbReference type="EMBL" id="KAA6125231.1"/>
    </source>
</evidence>
<comment type="caution">
    <text evidence="18">Lacks conserved residue(s) required for the propagation of feature annotation.</text>
</comment>
<evidence type="ECO:0000259" key="22">
    <source>
        <dbReference type="PROSITE" id="PS51385"/>
    </source>
</evidence>
<comment type="catalytic activity">
    <reaction evidence="1 18 19">
        <text>(6R)-NADHX = (6S)-NADHX</text>
        <dbReference type="Rhea" id="RHEA:32215"/>
        <dbReference type="ChEBI" id="CHEBI:64074"/>
        <dbReference type="ChEBI" id="CHEBI:64075"/>
        <dbReference type="EC" id="5.1.99.6"/>
    </reaction>
</comment>
<dbReference type="InterPro" id="IPR029056">
    <property type="entry name" value="Ribokinase-like"/>
</dbReference>
<dbReference type="Gene3D" id="3.40.1190.20">
    <property type="match status" value="1"/>
</dbReference>
<keyword evidence="11 18" id="KW-0413">Isomerase</keyword>
<dbReference type="InterPro" id="IPR036652">
    <property type="entry name" value="YjeF_N_dom_sf"/>
</dbReference>
<comment type="similarity">
    <text evidence="4 19">In the C-terminal section; belongs to the NnrD/CARKD family.</text>
</comment>
<keyword evidence="13" id="KW-0511">Multifunctional enzyme</keyword>
<keyword evidence="10 17" id="KW-0520">NAD</keyword>
<comment type="similarity">
    <text evidence="18">Belongs to the NnrE/AIBP family.</text>
</comment>
<comment type="function">
    <text evidence="17">Catalyzes the dehydration of the S-form of NAD(P)HX at the expense of ADP, which is converted to AMP. Together with NAD(P)HX epimerase, which catalyzes the epimerization of the S- and R-forms, the enzyme allows the repair of both epimers of NAD(P)HX, a damaged form of NAD(P)H that is a result of enzymatic or heat-dependent hydration.</text>
</comment>
<dbReference type="Pfam" id="PF03853">
    <property type="entry name" value="YjeF_N"/>
    <property type="match status" value="1"/>
</dbReference>
<dbReference type="NCBIfam" id="TIGR00196">
    <property type="entry name" value="yjeF_cterm"/>
    <property type="match status" value="1"/>
</dbReference>
<feature type="domain" description="YjeF N-terminal" evidence="22">
    <location>
        <begin position="61"/>
        <end position="274"/>
    </location>
</feature>
<dbReference type="PROSITE" id="PS51383">
    <property type="entry name" value="YJEF_C_3"/>
    <property type="match status" value="1"/>
</dbReference>
<evidence type="ECO:0000256" key="5">
    <source>
        <dbReference type="ARBA" id="ARBA00022723"/>
    </source>
</evidence>
<evidence type="ECO:0000256" key="3">
    <source>
        <dbReference type="ARBA" id="ARBA00006001"/>
    </source>
</evidence>
<feature type="binding site" evidence="17">
    <location>
        <position position="498"/>
    </location>
    <ligand>
        <name>(6S)-NADPHX</name>
        <dbReference type="ChEBI" id="CHEBI:64076"/>
    </ligand>
</feature>
<keyword evidence="6 17" id="KW-0547">Nucleotide-binding</keyword>
<dbReference type="RefSeq" id="WP_150083042.1">
    <property type="nucleotide sequence ID" value="NZ_VWRN01000030.1"/>
</dbReference>
<comment type="catalytic activity">
    <reaction evidence="2 18 19">
        <text>(6R)-NADPHX = (6S)-NADPHX</text>
        <dbReference type="Rhea" id="RHEA:32227"/>
        <dbReference type="ChEBI" id="CHEBI:64076"/>
        <dbReference type="ChEBI" id="CHEBI:64077"/>
        <dbReference type="EC" id="5.1.99.6"/>
    </reaction>
</comment>
<dbReference type="EC" id="4.2.1.136" evidence="19"/>
<feature type="compositionally biased region" description="Low complexity" evidence="20">
    <location>
        <begin position="9"/>
        <end position="36"/>
    </location>
</feature>
<evidence type="ECO:0000256" key="20">
    <source>
        <dbReference type="SAM" id="MobiDB-lite"/>
    </source>
</evidence>
<feature type="binding site" evidence="18">
    <location>
        <position position="221"/>
    </location>
    <ligand>
        <name>K(+)</name>
        <dbReference type="ChEBI" id="CHEBI:29103"/>
    </ligand>
</feature>
<comment type="function">
    <text evidence="14 19">Bifunctional enzyme that catalyzes the epimerization of the S- and R-forms of NAD(P)HX and the dehydration of the S-form of NAD(P)HX at the expense of ADP, which is converted to AMP. This allows the repair of both epimers of NAD(P)HX, a damaged form of NAD(P)H that is a result of enzymatic or heat-dependent hydration.</text>
</comment>
<dbReference type="InterPro" id="IPR004443">
    <property type="entry name" value="YjeF_N_dom"/>
</dbReference>
<dbReference type="EMBL" id="VWRN01000030">
    <property type="protein sequence ID" value="KAA6125231.1"/>
    <property type="molecule type" value="Genomic_DNA"/>
</dbReference>
<comment type="similarity">
    <text evidence="3 19">In the N-terminal section; belongs to the NnrE/AIBP family.</text>
</comment>
<dbReference type="AlphaFoldDB" id="A0A5M8AT05"/>
<evidence type="ECO:0000256" key="8">
    <source>
        <dbReference type="ARBA" id="ARBA00022857"/>
    </source>
</evidence>
<reference evidence="23 24" key="1">
    <citation type="submission" date="2019-09" db="EMBL/GenBank/DDBJ databases">
        <title>Isolation of a novel species in the genus Cupriavidus from patients with sepsis using whole genome sequencing.</title>
        <authorList>
            <person name="Kweon O.J."/>
            <person name="Lee M.-K."/>
        </authorList>
    </citation>
    <scope>NUCLEOTIDE SEQUENCE [LARGE SCALE GENOMIC DNA]</scope>
    <source>
        <strain evidence="23 24">MKL-01</strain>
    </source>
</reference>
<feature type="binding site" evidence="18">
    <location>
        <begin position="106"/>
        <end position="110"/>
    </location>
    <ligand>
        <name>(6S)-NADPHX</name>
        <dbReference type="ChEBI" id="CHEBI:64076"/>
    </ligand>
</feature>
<feature type="binding site" evidence="18">
    <location>
        <begin position="186"/>
        <end position="192"/>
    </location>
    <ligand>
        <name>(6S)-NADPHX</name>
        <dbReference type="ChEBI" id="CHEBI:64076"/>
    </ligand>
</feature>
<feature type="binding site" evidence="18">
    <location>
        <position position="218"/>
    </location>
    <ligand>
        <name>(6S)-NADPHX</name>
        <dbReference type="ChEBI" id="CHEBI:64076"/>
    </ligand>
</feature>
<evidence type="ECO:0000256" key="13">
    <source>
        <dbReference type="ARBA" id="ARBA00023268"/>
    </source>
</evidence>
<proteinExistence type="inferred from homology"/>
<evidence type="ECO:0000256" key="16">
    <source>
        <dbReference type="ARBA" id="ARBA00049209"/>
    </source>
</evidence>
<feature type="binding site" evidence="17">
    <location>
        <position position="317"/>
    </location>
    <ligand>
        <name>(6S)-NADPHX</name>
        <dbReference type="ChEBI" id="CHEBI:64076"/>
    </ligand>
</feature>
<dbReference type="GO" id="GO:0052855">
    <property type="term" value="F:ADP-dependent NAD(P)H-hydrate dehydratase activity"/>
    <property type="evidence" value="ECO:0007669"/>
    <property type="project" value="UniProtKB-UniRule"/>
</dbReference>
<evidence type="ECO:0000256" key="12">
    <source>
        <dbReference type="ARBA" id="ARBA00023239"/>
    </source>
</evidence>
<dbReference type="InterPro" id="IPR017953">
    <property type="entry name" value="Carbohydrate_kinase_pred_CS"/>
</dbReference>
<feature type="domain" description="YjeF C-terminal" evidence="21">
    <location>
        <begin position="282"/>
        <end position="558"/>
    </location>
</feature>
<gene>
    <name evidence="18" type="primary">nnrE</name>
    <name evidence="17" type="synonym">nnrD</name>
    <name evidence="23" type="ORF">F1599_10570</name>
</gene>
<comment type="function">
    <text evidence="18">Catalyzes the epimerization of the S- and R-forms of NAD(P)HX, a damaged form of NAD(P)H that is a result of enzymatic or heat-dependent hydration. This is a prerequisite for the S-specific NAD(P)H-hydrate dehydratase to allow the repair of both epimers of NAD(P)HX.</text>
</comment>
<evidence type="ECO:0000259" key="21">
    <source>
        <dbReference type="PROSITE" id="PS51383"/>
    </source>
</evidence>
<dbReference type="InterPro" id="IPR000631">
    <property type="entry name" value="CARKD"/>
</dbReference>
<keyword evidence="24" id="KW-1185">Reference proteome</keyword>
<dbReference type="CDD" id="cd01171">
    <property type="entry name" value="YXKO-related"/>
    <property type="match status" value="1"/>
</dbReference>
<evidence type="ECO:0000256" key="7">
    <source>
        <dbReference type="ARBA" id="ARBA00022840"/>
    </source>
</evidence>
<feature type="binding site" evidence="18">
    <location>
        <position position="107"/>
    </location>
    <ligand>
        <name>K(+)</name>
        <dbReference type="ChEBI" id="CHEBI:29103"/>
    </ligand>
</feature>
<keyword evidence="8 17" id="KW-0521">NADP</keyword>
<dbReference type="NCBIfam" id="TIGR00197">
    <property type="entry name" value="yjeF_nterm"/>
    <property type="match status" value="1"/>
</dbReference>
<sequence length="565" mass="56318">MTPFSSPGAAGTAAAGTAADTAHAAQATETTETAQAPVSADWLRFDPASATPVPLFDSAAIRRLEQAAYAGLSPFTLMARAGAAAAAWLSAHAPAGPLLLLAGPGNNGGDALVAATHLHRAGREIQAWLLADPARLPADAARAWQQANDAGVPLQVLVPDAASPQTAPPWPATAPRFAAVVDGLLGIGLNRPASGALAEWIARLGALADQGVPVFALDVPSGLSADTGAGAPAVRATRTLTFIAAKPGLLTLDGRDCAGELDIAPLGLGYPPQDTPAAWANTPARFAAALPGRRHATHKGSFGTLAVIGGSIGMVGAPLLGARAALHLGAGRVHIGFLADPAPPFDPVHPELMLHPVDRLQLAEMSALVAGPGMGTGEDARQWLGVALQAGTPTVLDADALNLLATDAALAALAGAGTAPRVLTPHPLEAARLMGCTVAEIQRDRLAAARALAAQWQAVVVLKGSGTVIAGPGKNAGEHAATINPTGNAGLATAGTGDVLAGMIGALLAQGMAAESAALAAVWLHGRAADRLVAGGEGPAGLTAGELPRAARYELNALVMPGARQ</sequence>
<evidence type="ECO:0000256" key="6">
    <source>
        <dbReference type="ARBA" id="ARBA00022741"/>
    </source>
</evidence>
<evidence type="ECO:0000256" key="1">
    <source>
        <dbReference type="ARBA" id="ARBA00000013"/>
    </source>
</evidence>
<dbReference type="EC" id="5.1.99.6" evidence="19"/>
<evidence type="ECO:0000313" key="24">
    <source>
        <dbReference type="Proteomes" id="UP000324324"/>
    </source>
</evidence>
<comment type="catalytic activity">
    <reaction evidence="16 17 19">
        <text>(6S)-NADPHX + ADP = AMP + phosphate + NADPH + H(+)</text>
        <dbReference type="Rhea" id="RHEA:32235"/>
        <dbReference type="ChEBI" id="CHEBI:15378"/>
        <dbReference type="ChEBI" id="CHEBI:43474"/>
        <dbReference type="ChEBI" id="CHEBI:57783"/>
        <dbReference type="ChEBI" id="CHEBI:64076"/>
        <dbReference type="ChEBI" id="CHEBI:456215"/>
        <dbReference type="ChEBI" id="CHEBI:456216"/>
        <dbReference type="EC" id="4.2.1.136"/>
    </reaction>
</comment>
<evidence type="ECO:0000256" key="15">
    <source>
        <dbReference type="ARBA" id="ARBA00048238"/>
    </source>
</evidence>
<evidence type="ECO:0000256" key="9">
    <source>
        <dbReference type="ARBA" id="ARBA00022958"/>
    </source>
</evidence>
<evidence type="ECO:0000256" key="10">
    <source>
        <dbReference type="ARBA" id="ARBA00023027"/>
    </source>
</evidence>
<dbReference type="Pfam" id="PF01256">
    <property type="entry name" value="Carb_kinase"/>
    <property type="match status" value="1"/>
</dbReference>
<comment type="cofactor">
    <cofactor evidence="18 19">
        <name>K(+)</name>
        <dbReference type="ChEBI" id="CHEBI:29103"/>
    </cofactor>
    <text evidence="18 19">Binds 1 potassium ion per subunit.</text>
</comment>
<evidence type="ECO:0000256" key="2">
    <source>
        <dbReference type="ARBA" id="ARBA00000909"/>
    </source>
</evidence>
<dbReference type="HAMAP" id="MF_01966">
    <property type="entry name" value="NADHX_epimerase"/>
    <property type="match status" value="1"/>
</dbReference>
<feature type="binding site" evidence="17">
    <location>
        <begin position="463"/>
        <end position="467"/>
    </location>
    <ligand>
        <name>AMP</name>
        <dbReference type="ChEBI" id="CHEBI:456215"/>
    </ligand>
</feature>
<evidence type="ECO:0000256" key="17">
    <source>
        <dbReference type="HAMAP-Rule" id="MF_01965"/>
    </source>
</evidence>
<feature type="region of interest" description="Disordered" evidence="20">
    <location>
        <begin position="1"/>
        <end position="38"/>
    </location>
</feature>
<protein>
    <recommendedName>
        <fullName evidence="19">Bifunctional NAD(P)H-hydrate repair enzyme</fullName>
    </recommendedName>
    <alternativeName>
        <fullName evidence="19">Nicotinamide nucleotide repair protein</fullName>
    </alternativeName>
    <domain>
        <recommendedName>
            <fullName evidence="19">ADP-dependent (S)-NAD(P)H-hydrate dehydratase</fullName>
            <ecNumber evidence="19">4.2.1.136</ecNumber>
        </recommendedName>
        <alternativeName>
            <fullName evidence="19">ADP-dependent NAD(P)HX dehydratase</fullName>
        </alternativeName>
    </domain>
    <domain>
        <recommendedName>
            <fullName evidence="19">NAD(P)H-hydrate epimerase</fullName>
            <ecNumber evidence="19">5.1.99.6</ecNumber>
        </recommendedName>
    </domain>
</protein>
<comment type="cofactor">
    <cofactor evidence="17">
        <name>Mg(2+)</name>
        <dbReference type="ChEBI" id="CHEBI:18420"/>
    </cofactor>
</comment>
<keyword evidence="9 18" id="KW-0630">Potassium</keyword>
<dbReference type="GO" id="GO:0052856">
    <property type="term" value="F:NAD(P)HX epimerase activity"/>
    <property type="evidence" value="ECO:0007669"/>
    <property type="project" value="UniProtKB-UniRule"/>
</dbReference>
<comment type="catalytic activity">
    <reaction evidence="15 17 19">
        <text>(6S)-NADHX + ADP = AMP + phosphate + NADH + H(+)</text>
        <dbReference type="Rhea" id="RHEA:32223"/>
        <dbReference type="ChEBI" id="CHEBI:15378"/>
        <dbReference type="ChEBI" id="CHEBI:43474"/>
        <dbReference type="ChEBI" id="CHEBI:57945"/>
        <dbReference type="ChEBI" id="CHEBI:64074"/>
        <dbReference type="ChEBI" id="CHEBI:456215"/>
        <dbReference type="ChEBI" id="CHEBI:456216"/>
        <dbReference type="EC" id="4.2.1.136"/>
    </reaction>
</comment>
<dbReference type="PROSITE" id="PS01050">
    <property type="entry name" value="YJEF_C_2"/>
    <property type="match status" value="1"/>
</dbReference>
<evidence type="ECO:0000256" key="11">
    <source>
        <dbReference type="ARBA" id="ARBA00023235"/>
    </source>
</evidence>
<evidence type="ECO:0000256" key="14">
    <source>
        <dbReference type="ARBA" id="ARBA00025153"/>
    </source>
</evidence>
<dbReference type="PANTHER" id="PTHR12592:SF0">
    <property type="entry name" value="ATP-DEPENDENT (S)-NAD(P)H-HYDRATE DEHYDRATASE"/>
    <property type="match status" value="1"/>
</dbReference>
<dbReference type="SUPFAM" id="SSF64153">
    <property type="entry name" value="YjeF N-terminal domain-like"/>
    <property type="match status" value="1"/>
</dbReference>
<comment type="subunit">
    <text evidence="17">Homotetramer.</text>
</comment>
<dbReference type="GO" id="GO:0046872">
    <property type="term" value="F:metal ion binding"/>
    <property type="evidence" value="ECO:0007669"/>
    <property type="project" value="UniProtKB-UniRule"/>
</dbReference>
<dbReference type="GO" id="GO:0110051">
    <property type="term" value="P:metabolite repair"/>
    <property type="evidence" value="ECO:0007669"/>
    <property type="project" value="TreeGrafter"/>
</dbReference>
<dbReference type="PANTHER" id="PTHR12592">
    <property type="entry name" value="ATP-DEPENDENT (S)-NAD(P)H-HYDRATE DEHYDRATASE FAMILY MEMBER"/>
    <property type="match status" value="1"/>
</dbReference>
<dbReference type="PROSITE" id="PS51385">
    <property type="entry name" value="YJEF_N"/>
    <property type="match status" value="1"/>
</dbReference>
<dbReference type="InterPro" id="IPR030677">
    <property type="entry name" value="Nnr"/>
</dbReference>
<dbReference type="SUPFAM" id="SSF53613">
    <property type="entry name" value="Ribokinase-like"/>
    <property type="match status" value="1"/>
</dbReference>
<feature type="binding site" evidence="17">
    <location>
        <position position="373"/>
    </location>
    <ligand>
        <name>(6S)-NADPHX</name>
        <dbReference type="ChEBI" id="CHEBI:64076"/>
    </ligand>
</feature>
<dbReference type="PIRSF" id="PIRSF017184">
    <property type="entry name" value="Nnr"/>
    <property type="match status" value="1"/>
</dbReference>
<accession>A0A5M8AT05</accession>